<dbReference type="PANTHER" id="PTHR31511:SF12">
    <property type="entry name" value="RHO TERMINATION FACTOR N-TERMINAL DOMAIN-CONTAINING PROTEIN"/>
    <property type="match status" value="1"/>
</dbReference>
<sequence length="215" mass="24771">MRCDQCQRDFANKSNLTRHKRKSCRGVENISKKRKIDLPVLENLGDDVEKLQQAFQCRIATYRFRVKGDCIDPSQFINDVKQKVSNMLSYYIRNHHSLKVSVELFGLYIIPGKDITEIKSFNTKNKVITTSSDLNQIYDDFKDVIMTKASEFKEAKSGWSLKKVMFLNLYINRYSPLTASSYIRLPCSIEKKGGVLNIQNQDNACFACAKSKNKT</sequence>
<organism evidence="3">
    <name type="scientific">Diabrotica virgifera virgifera</name>
    <name type="common">western corn rootworm</name>
    <dbReference type="NCBI Taxonomy" id="50390"/>
    <lineage>
        <taxon>Eukaryota</taxon>
        <taxon>Metazoa</taxon>
        <taxon>Ecdysozoa</taxon>
        <taxon>Arthropoda</taxon>
        <taxon>Hexapoda</taxon>
        <taxon>Insecta</taxon>
        <taxon>Pterygota</taxon>
        <taxon>Neoptera</taxon>
        <taxon>Endopterygota</taxon>
        <taxon>Coleoptera</taxon>
        <taxon>Polyphaga</taxon>
        <taxon>Cucujiformia</taxon>
        <taxon>Chrysomeloidea</taxon>
        <taxon>Chrysomelidae</taxon>
        <taxon>Galerucinae</taxon>
        <taxon>Diabroticina</taxon>
        <taxon>Diabroticites</taxon>
        <taxon>Diabrotica</taxon>
    </lineage>
</organism>
<evidence type="ECO:0000256" key="1">
    <source>
        <dbReference type="PROSITE-ProRule" id="PRU00042"/>
    </source>
</evidence>
<keyword evidence="1" id="KW-0862">Zinc</keyword>
<dbReference type="PANTHER" id="PTHR31511">
    <property type="entry name" value="PROTEIN CBG23764"/>
    <property type="match status" value="1"/>
</dbReference>
<gene>
    <name evidence="3" type="primary">LOC114340666</name>
</gene>
<dbReference type="PROSITE" id="PS50157">
    <property type="entry name" value="ZINC_FINGER_C2H2_2"/>
    <property type="match status" value="1"/>
</dbReference>
<keyword evidence="1" id="KW-0863">Zinc-finger</keyword>
<dbReference type="GO" id="GO:0008270">
    <property type="term" value="F:zinc ion binding"/>
    <property type="evidence" value="ECO:0007669"/>
    <property type="project" value="UniProtKB-KW"/>
</dbReference>
<feature type="domain" description="C2H2-type" evidence="2">
    <location>
        <begin position="1"/>
        <end position="29"/>
    </location>
</feature>
<evidence type="ECO:0000259" key="2">
    <source>
        <dbReference type="PROSITE" id="PS50157"/>
    </source>
</evidence>
<name>A0A6P7GCW0_DIAVI</name>
<dbReference type="AlphaFoldDB" id="A0A6P7GCW0"/>
<keyword evidence="1" id="KW-0479">Metal-binding</keyword>
<dbReference type="InterPro" id="IPR013087">
    <property type="entry name" value="Znf_C2H2_type"/>
</dbReference>
<reference evidence="3" key="1">
    <citation type="submission" date="2025-08" db="UniProtKB">
        <authorList>
            <consortium name="RefSeq"/>
        </authorList>
    </citation>
    <scope>IDENTIFICATION</scope>
    <source>
        <tissue evidence="3">Whole insect</tissue>
    </source>
</reference>
<accession>A0A6P7GCW0</accession>
<protein>
    <submittedName>
        <fullName evidence="3">Uncharacterized protein LOC114340666</fullName>
    </submittedName>
</protein>
<evidence type="ECO:0000313" key="3">
    <source>
        <dbReference type="RefSeq" id="XP_028147239.1"/>
    </source>
</evidence>
<dbReference type="Gene3D" id="3.30.160.60">
    <property type="entry name" value="Classic Zinc Finger"/>
    <property type="match status" value="1"/>
</dbReference>
<dbReference type="InParanoid" id="A0A6P7GCW0"/>
<dbReference type="RefSeq" id="XP_028147239.1">
    <property type="nucleotide sequence ID" value="XM_028291438.1"/>
</dbReference>
<proteinExistence type="predicted"/>